<dbReference type="AlphaFoldDB" id="A0A0P8ZF63"/>
<keyword evidence="1" id="KW-0812">Transmembrane</keyword>
<dbReference type="Proteomes" id="UP000007801">
    <property type="component" value="Unassembled WGS sequence"/>
</dbReference>
<feature type="transmembrane region" description="Helical" evidence="1">
    <location>
        <begin position="12"/>
        <end position="36"/>
    </location>
</feature>
<dbReference type="InParanoid" id="A0A0P8ZF63"/>
<keyword evidence="1" id="KW-0472">Membrane</keyword>
<evidence type="ECO:0008006" key="4">
    <source>
        <dbReference type="Google" id="ProtNLM"/>
    </source>
</evidence>
<evidence type="ECO:0000256" key="1">
    <source>
        <dbReference type="SAM" id="Phobius"/>
    </source>
</evidence>
<evidence type="ECO:0000313" key="2">
    <source>
        <dbReference type="EMBL" id="KPU73370.1"/>
    </source>
</evidence>
<protein>
    <recommendedName>
        <fullName evidence="4">Protein midgut expression 1</fullName>
    </recommendedName>
</protein>
<reference evidence="2 3" key="1">
    <citation type="journal article" date="2007" name="Nature">
        <title>Evolution of genes and genomes on the Drosophila phylogeny.</title>
        <authorList>
            <consortium name="Drosophila 12 Genomes Consortium"/>
            <person name="Clark A.G."/>
            <person name="Eisen M.B."/>
            <person name="Smith D.R."/>
            <person name="Bergman C.M."/>
            <person name="Oliver B."/>
            <person name="Markow T.A."/>
            <person name="Kaufman T.C."/>
            <person name="Kellis M."/>
            <person name="Gelbart W."/>
            <person name="Iyer V.N."/>
            <person name="Pollard D.A."/>
            <person name="Sackton T.B."/>
            <person name="Larracuente A.M."/>
            <person name="Singh N.D."/>
            <person name="Abad J.P."/>
            <person name="Abt D.N."/>
            <person name="Adryan B."/>
            <person name="Aguade M."/>
            <person name="Akashi H."/>
            <person name="Anderson W.W."/>
            <person name="Aquadro C.F."/>
            <person name="Ardell D.H."/>
            <person name="Arguello R."/>
            <person name="Artieri C.G."/>
            <person name="Barbash D.A."/>
            <person name="Barker D."/>
            <person name="Barsanti P."/>
            <person name="Batterham P."/>
            <person name="Batzoglou S."/>
            <person name="Begun D."/>
            <person name="Bhutkar A."/>
            <person name="Blanco E."/>
            <person name="Bosak S.A."/>
            <person name="Bradley R.K."/>
            <person name="Brand A.D."/>
            <person name="Brent M.R."/>
            <person name="Brooks A.N."/>
            <person name="Brown R.H."/>
            <person name="Butlin R.K."/>
            <person name="Caggese C."/>
            <person name="Calvi B.R."/>
            <person name="Bernardo de Carvalho A."/>
            <person name="Caspi A."/>
            <person name="Castrezana S."/>
            <person name="Celniker S.E."/>
            <person name="Chang J.L."/>
            <person name="Chapple C."/>
            <person name="Chatterji S."/>
            <person name="Chinwalla A."/>
            <person name="Civetta A."/>
            <person name="Clifton S.W."/>
            <person name="Comeron J.M."/>
            <person name="Costello J.C."/>
            <person name="Coyne J.A."/>
            <person name="Daub J."/>
            <person name="David R.G."/>
            <person name="Delcher A.L."/>
            <person name="Delehaunty K."/>
            <person name="Do C.B."/>
            <person name="Ebling H."/>
            <person name="Edwards K."/>
            <person name="Eickbush T."/>
            <person name="Evans J.D."/>
            <person name="Filipski A."/>
            <person name="Findeiss S."/>
            <person name="Freyhult E."/>
            <person name="Fulton L."/>
            <person name="Fulton R."/>
            <person name="Garcia A.C."/>
            <person name="Gardiner A."/>
            <person name="Garfield D.A."/>
            <person name="Garvin B.E."/>
            <person name="Gibson G."/>
            <person name="Gilbert D."/>
            <person name="Gnerre S."/>
            <person name="Godfrey J."/>
            <person name="Good R."/>
            <person name="Gotea V."/>
            <person name="Gravely B."/>
            <person name="Greenberg A.J."/>
            <person name="Griffiths-Jones S."/>
            <person name="Gross S."/>
            <person name="Guigo R."/>
            <person name="Gustafson E.A."/>
            <person name="Haerty W."/>
            <person name="Hahn M.W."/>
            <person name="Halligan D.L."/>
            <person name="Halpern A.L."/>
            <person name="Halter G.M."/>
            <person name="Han M.V."/>
            <person name="Heger A."/>
            <person name="Hillier L."/>
            <person name="Hinrichs A.S."/>
            <person name="Holmes I."/>
            <person name="Hoskins R.A."/>
            <person name="Hubisz M.J."/>
            <person name="Hultmark D."/>
            <person name="Huntley M.A."/>
            <person name="Jaffe D.B."/>
            <person name="Jagadeeshan S."/>
            <person name="Jeck W.R."/>
            <person name="Johnson J."/>
            <person name="Jones C.D."/>
            <person name="Jordan W.C."/>
            <person name="Karpen G.H."/>
            <person name="Kataoka E."/>
            <person name="Keightley P.D."/>
            <person name="Kheradpour P."/>
            <person name="Kirkness E.F."/>
            <person name="Koerich L.B."/>
            <person name="Kristiansen K."/>
            <person name="Kudrna D."/>
            <person name="Kulathinal R.J."/>
            <person name="Kumar S."/>
            <person name="Kwok R."/>
            <person name="Lander E."/>
            <person name="Langley C.H."/>
            <person name="Lapoint R."/>
            <person name="Lazzaro B.P."/>
            <person name="Lee S.J."/>
            <person name="Levesque L."/>
            <person name="Li R."/>
            <person name="Lin C.F."/>
            <person name="Lin M.F."/>
            <person name="Lindblad-Toh K."/>
            <person name="Llopart A."/>
            <person name="Long M."/>
            <person name="Low L."/>
            <person name="Lozovsky E."/>
            <person name="Lu J."/>
            <person name="Luo M."/>
            <person name="Machado C.A."/>
            <person name="Makalowski W."/>
            <person name="Marzo M."/>
            <person name="Matsuda M."/>
            <person name="Matzkin L."/>
            <person name="McAllister B."/>
            <person name="McBride C.S."/>
            <person name="McKernan B."/>
            <person name="McKernan K."/>
            <person name="Mendez-Lago M."/>
            <person name="Minx P."/>
            <person name="Mollenhauer M.U."/>
            <person name="Montooth K."/>
            <person name="Mount S.M."/>
            <person name="Mu X."/>
            <person name="Myers E."/>
            <person name="Negre B."/>
            <person name="Newfeld S."/>
            <person name="Nielsen R."/>
            <person name="Noor M.A."/>
            <person name="O'Grady P."/>
            <person name="Pachter L."/>
            <person name="Papaceit M."/>
            <person name="Parisi M.J."/>
            <person name="Parisi M."/>
            <person name="Parts L."/>
            <person name="Pedersen J.S."/>
            <person name="Pesole G."/>
            <person name="Phillippy A.M."/>
            <person name="Ponting C.P."/>
            <person name="Pop M."/>
            <person name="Porcelli D."/>
            <person name="Powell J.R."/>
            <person name="Prohaska S."/>
            <person name="Pruitt K."/>
            <person name="Puig M."/>
            <person name="Quesneville H."/>
            <person name="Ram K.R."/>
            <person name="Rand D."/>
            <person name="Rasmussen M.D."/>
            <person name="Reed L.K."/>
            <person name="Reenan R."/>
            <person name="Reily A."/>
            <person name="Remington K.A."/>
            <person name="Rieger T.T."/>
            <person name="Ritchie M.G."/>
            <person name="Robin C."/>
            <person name="Rogers Y.H."/>
            <person name="Rohde C."/>
            <person name="Rozas J."/>
            <person name="Rubenfield M.J."/>
            <person name="Ruiz A."/>
            <person name="Russo S."/>
            <person name="Salzberg S.L."/>
            <person name="Sanchez-Gracia A."/>
            <person name="Saranga D.J."/>
            <person name="Sato H."/>
            <person name="Schaeffer S.W."/>
            <person name="Schatz M.C."/>
            <person name="Schlenke T."/>
            <person name="Schwartz R."/>
            <person name="Segarra C."/>
            <person name="Singh R.S."/>
            <person name="Sirot L."/>
            <person name="Sirota M."/>
            <person name="Sisneros N.B."/>
            <person name="Smith C.D."/>
            <person name="Smith T.F."/>
            <person name="Spieth J."/>
            <person name="Stage D.E."/>
            <person name="Stark A."/>
            <person name="Stephan W."/>
            <person name="Strausberg R.L."/>
            <person name="Strempel S."/>
            <person name="Sturgill D."/>
            <person name="Sutton G."/>
            <person name="Sutton G.G."/>
            <person name="Tao W."/>
            <person name="Teichmann S."/>
            <person name="Tobari Y.N."/>
            <person name="Tomimura Y."/>
            <person name="Tsolas J.M."/>
            <person name="Valente V.L."/>
            <person name="Venter E."/>
            <person name="Venter J.C."/>
            <person name="Vicario S."/>
            <person name="Vieira F.G."/>
            <person name="Vilella A.J."/>
            <person name="Villasante A."/>
            <person name="Walenz B."/>
            <person name="Wang J."/>
            <person name="Wasserman M."/>
            <person name="Watts T."/>
            <person name="Wilson D."/>
            <person name="Wilson R.K."/>
            <person name="Wing R.A."/>
            <person name="Wolfner M.F."/>
            <person name="Wong A."/>
            <person name="Wong G.K."/>
            <person name="Wu C.I."/>
            <person name="Wu G."/>
            <person name="Yamamoto D."/>
            <person name="Yang H.P."/>
            <person name="Yang S.P."/>
            <person name="Yorke J.A."/>
            <person name="Yoshida K."/>
            <person name="Zdobnov E."/>
            <person name="Zhang P."/>
            <person name="Zhang Y."/>
            <person name="Zimin A.V."/>
            <person name="Baldwin J."/>
            <person name="Abdouelleil A."/>
            <person name="Abdulkadir J."/>
            <person name="Abebe A."/>
            <person name="Abera B."/>
            <person name="Abreu J."/>
            <person name="Acer S.C."/>
            <person name="Aftuck L."/>
            <person name="Alexander A."/>
            <person name="An P."/>
            <person name="Anderson E."/>
            <person name="Anderson S."/>
            <person name="Arachi H."/>
            <person name="Azer M."/>
            <person name="Bachantsang P."/>
            <person name="Barry A."/>
            <person name="Bayul T."/>
            <person name="Berlin A."/>
            <person name="Bessette D."/>
            <person name="Bloom T."/>
            <person name="Blye J."/>
            <person name="Boguslavskiy L."/>
            <person name="Bonnet C."/>
            <person name="Boukhgalter B."/>
            <person name="Bourzgui I."/>
            <person name="Brown A."/>
            <person name="Cahill P."/>
            <person name="Channer S."/>
            <person name="Cheshatsang Y."/>
            <person name="Chuda L."/>
            <person name="Citroen M."/>
            <person name="Collymore A."/>
            <person name="Cooke P."/>
            <person name="Costello M."/>
            <person name="D'Aco K."/>
            <person name="Daza R."/>
            <person name="De Haan G."/>
            <person name="DeGray S."/>
            <person name="DeMaso C."/>
            <person name="Dhargay N."/>
            <person name="Dooley K."/>
            <person name="Dooley E."/>
            <person name="Doricent M."/>
            <person name="Dorje P."/>
            <person name="Dorjee K."/>
            <person name="Dupes A."/>
            <person name="Elong R."/>
            <person name="Falk J."/>
            <person name="Farina A."/>
            <person name="Faro S."/>
            <person name="Ferguson D."/>
            <person name="Fisher S."/>
            <person name="Foley C.D."/>
            <person name="Franke A."/>
            <person name="Friedrich D."/>
            <person name="Gadbois L."/>
            <person name="Gearin G."/>
            <person name="Gearin C.R."/>
            <person name="Giannoukos G."/>
            <person name="Goode T."/>
            <person name="Graham J."/>
            <person name="Grandbois E."/>
            <person name="Grewal S."/>
            <person name="Gyaltsen K."/>
            <person name="Hafez N."/>
            <person name="Hagos B."/>
            <person name="Hall J."/>
            <person name="Henson C."/>
            <person name="Hollinger A."/>
            <person name="Honan T."/>
            <person name="Huard M.D."/>
            <person name="Hughes L."/>
            <person name="Hurhula B."/>
            <person name="Husby M.E."/>
            <person name="Kamat A."/>
            <person name="Kanga B."/>
            <person name="Kashin S."/>
            <person name="Khazanovich D."/>
            <person name="Kisner P."/>
            <person name="Lance K."/>
            <person name="Lara M."/>
            <person name="Lee W."/>
            <person name="Lennon N."/>
            <person name="Letendre F."/>
            <person name="LeVine R."/>
            <person name="Lipovsky A."/>
            <person name="Liu X."/>
            <person name="Liu J."/>
            <person name="Liu S."/>
            <person name="Lokyitsang T."/>
            <person name="Lokyitsang Y."/>
            <person name="Lubonja R."/>
            <person name="Lui A."/>
            <person name="MacDonald P."/>
            <person name="Magnisalis V."/>
            <person name="Maru K."/>
            <person name="Matthews C."/>
            <person name="McCusker W."/>
            <person name="McDonough S."/>
            <person name="Mehta T."/>
            <person name="Meldrim J."/>
            <person name="Meneus L."/>
            <person name="Mihai O."/>
            <person name="Mihalev A."/>
            <person name="Mihova T."/>
            <person name="Mittelman R."/>
            <person name="Mlenga V."/>
            <person name="Montmayeur A."/>
            <person name="Mulrain L."/>
            <person name="Navidi A."/>
            <person name="Naylor J."/>
            <person name="Negash T."/>
            <person name="Nguyen T."/>
            <person name="Nguyen N."/>
            <person name="Nicol R."/>
            <person name="Norbu C."/>
            <person name="Norbu N."/>
            <person name="Novod N."/>
            <person name="O'Neill B."/>
            <person name="Osman S."/>
            <person name="Markiewicz E."/>
            <person name="Oyono O.L."/>
            <person name="Patti C."/>
            <person name="Phunkhang P."/>
            <person name="Pierre F."/>
            <person name="Priest M."/>
            <person name="Raghuraman S."/>
            <person name="Rege F."/>
            <person name="Reyes R."/>
            <person name="Rise C."/>
            <person name="Rogov P."/>
            <person name="Ross K."/>
            <person name="Ryan E."/>
            <person name="Settipalli S."/>
            <person name="Shea T."/>
            <person name="Sherpa N."/>
            <person name="Shi L."/>
            <person name="Shih D."/>
            <person name="Sparrow T."/>
            <person name="Spaulding J."/>
            <person name="Stalker J."/>
            <person name="Stange-Thomann N."/>
            <person name="Stavropoulos S."/>
            <person name="Stone C."/>
            <person name="Strader C."/>
            <person name="Tesfaye S."/>
            <person name="Thomson T."/>
            <person name="Thoulutsang Y."/>
            <person name="Thoulutsang D."/>
            <person name="Topham K."/>
            <person name="Topping I."/>
            <person name="Tsamla T."/>
            <person name="Vassiliev H."/>
            <person name="Vo A."/>
            <person name="Wangchuk T."/>
            <person name="Wangdi T."/>
            <person name="Weiand M."/>
            <person name="Wilkinson J."/>
            <person name="Wilson A."/>
            <person name="Yadav S."/>
            <person name="Young G."/>
            <person name="Yu Q."/>
            <person name="Zembek L."/>
            <person name="Zhong D."/>
            <person name="Zimmer A."/>
            <person name="Zwirko Z."/>
            <person name="Jaffe D.B."/>
            <person name="Alvarez P."/>
            <person name="Brockman W."/>
            <person name="Butler J."/>
            <person name="Chin C."/>
            <person name="Gnerre S."/>
            <person name="Grabherr M."/>
            <person name="Kleber M."/>
            <person name="Mauceli E."/>
            <person name="MacCallum I."/>
        </authorList>
    </citation>
    <scope>NUCLEOTIDE SEQUENCE [LARGE SCALE GENOMIC DNA]</scope>
    <source>
        <strain evidence="3">Tucson 14024-0371.13</strain>
    </source>
</reference>
<evidence type="ECO:0000313" key="3">
    <source>
        <dbReference type="Proteomes" id="UP000007801"/>
    </source>
</evidence>
<gene>
    <name evidence="2" type="primary">Dana\GF26614</name>
    <name evidence="2" type="ORF">GF26614</name>
</gene>
<name>A0A0P8ZF63_DROAN</name>
<keyword evidence="1" id="KW-1133">Transmembrane helix</keyword>
<keyword evidence="3" id="KW-1185">Reference proteome</keyword>
<dbReference type="EMBL" id="CH902620">
    <property type="protein sequence ID" value="KPU73370.1"/>
    <property type="molecule type" value="Genomic_DNA"/>
</dbReference>
<accession>A0A0P8ZF63</accession>
<proteinExistence type="predicted"/>
<sequence>MCRALCCCCQKGLSCIFTILCSTLGILIVLAFIIYFCFFHKSSVQSKQMDSEPPATTEMDATVTAVTAARALLGTSREPSRLRAFLHKLIDTF</sequence>
<organism evidence="2 3">
    <name type="scientific">Drosophila ananassae</name>
    <name type="common">Fruit fly</name>
    <dbReference type="NCBI Taxonomy" id="7217"/>
    <lineage>
        <taxon>Eukaryota</taxon>
        <taxon>Metazoa</taxon>
        <taxon>Ecdysozoa</taxon>
        <taxon>Arthropoda</taxon>
        <taxon>Hexapoda</taxon>
        <taxon>Insecta</taxon>
        <taxon>Pterygota</taxon>
        <taxon>Neoptera</taxon>
        <taxon>Endopterygota</taxon>
        <taxon>Diptera</taxon>
        <taxon>Brachycera</taxon>
        <taxon>Muscomorpha</taxon>
        <taxon>Ephydroidea</taxon>
        <taxon>Drosophilidae</taxon>
        <taxon>Drosophila</taxon>
        <taxon>Sophophora</taxon>
    </lineage>
</organism>